<evidence type="ECO:0000313" key="3">
    <source>
        <dbReference type="Proteomes" id="UP000257109"/>
    </source>
</evidence>
<comment type="caution">
    <text evidence="2">The sequence shown here is derived from an EMBL/GenBank/DDBJ whole genome shotgun (WGS) entry which is preliminary data.</text>
</comment>
<sequence>MDPKTKELGYRWIYTVKCKSDGTFEQYKARLVAKGYTKTYEIGYEKTFALVAKINMLPTLVGTCNGLMLNLRGDLEEGVYMEIPP</sequence>
<feature type="non-terminal residue" evidence="2">
    <location>
        <position position="1"/>
    </location>
</feature>
<proteinExistence type="predicted"/>
<dbReference type="Proteomes" id="UP000257109">
    <property type="component" value="Unassembled WGS sequence"/>
</dbReference>
<reference evidence="2" key="1">
    <citation type="submission" date="2018-05" db="EMBL/GenBank/DDBJ databases">
        <title>Draft genome of Mucuna pruriens seed.</title>
        <authorList>
            <person name="Nnadi N.E."/>
            <person name="Vos R."/>
            <person name="Hasami M.H."/>
            <person name="Devisetty U.K."/>
            <person name="Aguiy J.C."/>
        </authorList>
    </citation>
    <scope>NUCLEOTIDE SEQUENCE [LARGE SCALE GENOMIC DNA]</scope>
    <source>
        <strain evidence="2">JCA_2017</strain>
    </source>
</reference>
<organism evidence="2 3">
    <name type="scientific">Mucuna pruriens</name>
    <name type="common">Velvet bean</name>
    <name type="synonym">Dolichos pruriens</name>
    <dbReference type="NCBI Taxonomy" id="157652"/>
    <lineage>
        <taxon>Eukaryota</taxon>
        <taxon>Viridiplantae</taxon>
        <taxon>Streptophyta</taxon>
        <taxon>Embryophyta</taxon>
        <taxon>Tracheophyta</taxon>
        <taxon>Spermatophyta</taxon>
        <taxon>Magnoliopsida</taxon>
        <taxon>eudicotyledons</taxon>
        <taxon>Gunneridae</taxon>
        <taxon>Pentapetalae</taxon>
        <taxon>rosids</taxon>
        <taxon>fabids</taxon>
        <taxon>Fabales</taxon>
        <taxon>Fabaceae</taxon>
        <taxon>Papilionoideae</taxon>
        <taxon>50 kb inversion clade</taxon>
        <taxon>NPAAA clade</taxon>
        <taxon>indigoferoid/millettioid clade</taxon>
        <taxon>Phaseoleae</taxon>
        <taxon>Mucuna</taxon>
    </lineage>
</organism>
<keyword evidence="3" id="KW-1185">Reference proteome</keyword>
<feature type="domain" description="Reverse transcriptase Ty1/copia-type" evidence="1">
    <location>
        <begin position="5"/>
        <end position="60"/>
    </location>
</feature>
<name>A0A371FI71_MUCPR</name>
<dbReference type="EMBL" id="QJKJ01008998">
    <property type="protein sequence ID" value="RDX78015.1"/>
    <property type="molecule type" value="Genomic_DNA"/>
</dbReference>
<evidence type="ECO:0000259" key="1">
    <source>
        <dbReference type="Pfam" id="PF07727"/>
    </source>
</evidence>
<dbReference type="InterPro" id="IPR013103">
    <property type="entry name" value="RVT_2"/>
</dbReference>
<dbReference type="Pfam" id="PF07727">
    <property type="entry name" value="RVT_2"/>
    <property type="match status" value="1"/>
</dbReference>
<evidence type="ECO:0000313" key="2">
    <source>
        <dbReference type="EMBL" id="RDX78015.1"/>
    </source>
</evidence>
<accession>A0A371FI71</accession>
<gene>
    <name evidence="2" type="primary">GIP</name>
    <name evidence="2" type="ORF">CR513_41777</name>
</gene>
<dbReference type="OrthoDB" id="1917367at2759"/>
<protein>
    <submittedName>
        <fullName evidence="2">Copia protein</fullName>
    </submittedName>
</protein>
<dbReference type="AlphaFoldDB" id="A0A371FI71"/>
<dbReference type="STRING" id="157652.A0A371FI71"/>